<dbReference type="InterPro" id="IPR018306">
    <property type="entry name" value="Phage_T5_Orf172_DNA-bd"/>
</dbReference>
<organism evidence="2 3">
    <name type="scientific">Dinghuibacter silviterrae</name>
    <dbReference type="NCBI Taxonomy" id="1539049"/>
    <lineage>
        <taxon>Bacteria</taxon>
        <taxon>Pseudomonadati</taxon>
        <taxon>Bacteroidota</taxon>
        <taxon>Chitinophagia</taxon>
        <taxon>Chitinophagales</taxon>
        <taxon>Chitinophagaceae</taxon>
        <taxon>Dinghuibacter</taxon>
    </lineage>
</organism>
<dbReference type="RefSeq" id="WP_133990421.1">
    <property type="nucleotide sequence ID" value="NZ_SODV01000001.1"/>
</dbReference>
<feature type="domain" description="Bacteriophage T5 Orf172 DNA-binding" evidence="1">
    <location>
        <begin position="10"/>
        <end position="85"/>
    </location>
</feature>
<dbReference type="Pfam" id="PF13455">
    <property type="entry name" value="MUG113"/>
    <property type="match status" value="1"/>
</dbReference>
<dbReference type="Proteomes" id="UP000294498">
    <property type="component" value="Unassembled WGS sequence"/>
</dbReference>
<evidence type="ECO:0000313" key="3">
    <source>
        <dbReference type="Proteomes" id="UP000294498"/>
    </source>
</evidence>
<protein>
    <submittedName>
        <fullName evidence="2">Meiotically Up-regulated Gene 113 (MUG113) protein</fullName>
    </submittedName>
</protein>
<dbReference type="EMBL" id="SODV01000001">
    <property type="protein sequence ID" value="TDW99591.1"/>
    <property type="molecule type" value="Genomic_DNA"/>
</dbReference>
<gene>
    <name evidence="2" type="ORF">EDB95_0601</name>
</gene>
<accession>A0A4R8DNI5</accession>
<name>A0A4R8DNI5_9BACT</name>
<dbReference type="AlphaFoldDB" id="A0A4R8DNI5"/>
<keyword evidence="3" id="KW-1185">Reference proteome</keyword>
<dbReference type="SMART" id="SM00974">
    <property type="entry name" value="T5orf172"/>
    <property type="match status" value="1"/>
</dbReference>
<evidence type="ECO:0000259" key="1">
    <source>
        <dbReference type="SMART" id="SM00974"/>
    </source>
</evidence>
<reference evidence="2 3" key="1">
    <citation type="submission" date="2019-03" db="EMBL/GenBank/DDBJ databases">
        <title>Genomic Encyclopedia of Type Strains, Phase IV (KMG-IV): sequencing the most valuable type-strain genomes for metagenomic binning, comparative biology and taxonomic classification.</title>
        <authorList>
            <person name="Goeker M."/>
        </authorList>
    </citation>
    <scope>NUCLEOTIDE SEQUENCE [LARGE SCALE GENOMIC DNA]</scope>
    <source>
        <strain evidence="2 3">DSM 100059</strain>
    </source>
</reference>
<sequence length="215" mass="24882">MSEGCVYILKTGRNLYKIGKTTDLQKRLAVYHTHLPILFRVIRQYEDVNIGSLEGSLHIVFQHKRVKGEWFELNAGDLQICDNIAMNYSLARFERVTRKQATVIRFSDEPLLQVIEAHEKYLSDYSRVAEDVRLGLGTEEIFELYEGTVSKSVIDTVRRLLRYRTPNSEFLGSLLPVVKDLSAGLTEQHILDKYRGQVSRSTLSMVKRILRNQLY</sequence>
<dbReference type="OrthoDB" id="647741at2"/>
<proteinExistence type="predicted"/>
<comment type="caution">
    <text evidence="2">The sequence shown here is derived from an EMBL/GenBank/DDBJ whole genome shotgun (WGS) entry which is preliminary data.</text>
</comment>
<evidence type="ECO:0000313" key="2">
    <source>
        <dbReference type="EMBL" id="TDW99591.1"/>
    </source>
</evidence>